<name>A0ABW3Z1E7_MYCRA</name>
<accession>A0ABW3Z1E7</accession>
<dbReference type="Gene3D" id="3.40.1410.10">
    <property type="entry name" value="Chorismate lyase-like"/>
    <property type="match status" value="1"/>
</dbReference>
<dbReference type="SUPFAM" id="SSF64288">
    <property type="entry name" value="Chorismate lyase-like"/>
    <property type="match status" value="1"/>
</dbReference>
<proteinExistence type="predicted"/>
<dbReference type="InterPro" id="IPR028978">
    <property type="entry name" value="Chorismate_lyase_/UTRA_dom_sf"/>
</dbReference>
<organism evidence="2 3">
    <name type="scientific">Mycoplana ramosa</name>
    <name type="common">Mycoplana bullata</name>
    <dbReference type="NCBI Taxonomy" id="40837"/>
    <lineage>
        <taxon>Bacteria</taxon>
        <taxon>Pseudomonadati</taxon>
        <taxon>Pseudomonadota</taxon>
        <taxon>Alphaproteobacteria</taxon>
        <taxon>Hyphomicrobiales</taxon>
        <taxon>Rhizobiaceae</taxon>
        <taxon>Mycoplana</taxon>
    </lineage>
</organism>
<protein>
    <submittedName>
        <fullName evidence="2">UTRA domain-containing protein</fullName>
    </submittedName>
</protein>
<comment type="caution">
    <text evidence="2">The sequence shown here is derived from an EMBL/GenBank/DDBJ whole genome shotgun (WGS) entry which is preliminary data.</text>
</comment>
<reference evidence="3" key="1">
    <citation type="journal article" date="2019" name="Int. J. Syst. Evol. Microbiol.">
        <title>The Global Catalogue of Microorganisms (GCM) 10K type strain sequencing project: providing services to taxonomists for standard genome sequencing and annotation.</title>
        <authorList>
            <consortium name="The Broad Institute Genomics Platform"/>
            <consortium name="The Broad Institute Genome Sequencing Center for Infectious Disease"/>
            <person name="Wu L."/>
            <person name="Ma J."/>
        </authorList>
    </citation>
    <scope>NUCLEOTIDE SEQUENCE [LARGE SCALE GENOMIC DNA]</scope>
    <source>
        <strain evidence="3">CCUG 55609</strain>
    </source>
</reference>
<dbReference type="Pfam" id="PF07702">
    <property type="entry name" value="UTRA"/>
    <property type="match status" value="1"/>
</dbReference>
<keyword evidence="3" id="KW-1185">Reference proteome</keyword>
<evidence type="ECO:0000259" key="1">
    <source>
        <dbReference type="Pfam" id="PF07702"/>
    </source>
</evidence>
<dbReference type="InterPro" id="IPR011663">
    <property type="entry name" value="UTRA"/>
</dbReference>
<dbReference type="Proteomes" id="UP001597173">
    <property type="component" value="Unassembled WGS sequence"/>
</dbReference>
<gene>
    <name evidence="2" type="ORF">ACFQ33_18520</name>
</gene>
<evidence type="ECO:0000313" key="2">
    <source>
        <dbReference type="EMBL" id="MFD1329890.1"/>
    </source>
</evidence>
<evidence type="ECO:0000313" key="3">
    <source>
        <dbReference type="Proteomes" id="UP001597173"/>
    </source>
</evidence>
<feature type="domain" description="UbiC transcription regulator-associated" evidence="1">
    <location>
        <begin position="43"/>
        <end position="138"/>
    </location>
</feature>
<dbReference type="EMBL" id="JBHTNF010000015">
    <property type="protein sequence ID" value="MFD1329890.1"/>
    <property type="molecule type" value="Genomic_DNA"/>
</dbReference>
<sequence length="142" mass="15532">MIEGGQGARSRVIRSRLQLPVSIRTRFSMAVERPGPAGKGVARRRLPNPRIARLPGLSRMAPVPVAVILRSVAERPVSLSYHHFSPTVVSELPAIPADNPSITQLFRSVGILDFIRHDTYVSARFPGETEAVQLRCGAANRC</sequence>
<dbReference type="RefSeq" id="WP_374840259.1">
    <property type="nucleotide sequence ID" value="NZ_JBHEEW010000014.1"/>
</dbReference>